<keyword evidence="2 3" id="KW-0808">Transferase</keyword>
<comment type="caution">
    <text evidence="3">The sequence shown here is derived from an EMBL/GenBank/DDBJ whole genome shotgun (WGS) entry which is preliminary data.</text>
</comment>
<dbReference type="InterPro" id="IPR011004">
    <property type="entry name" value="Trimer_LpxA-like_sf"/>
</dbReference>
<evidence type="ECO:0000256" key="2">
    <source>
        <dbReference type="ARBA" id="ARBA00022679"/>
    </source>
</evidence>
<comment type="similarity">
    <text evidence="1">Belongs to the transferase hexapeptide repeat family.</text>
</comment>
<dbReference type="GO" id="GO:0005829">
    <property type="term" value="C:cytosol"/>
    <property type="evidence" value="ECO:0007669"/>
    <property type="project" value="TreeGrafter"/>
</dbReference>
<dbReference type="GO" id="GO:0008374">
    <property type="term" value="F:O-acyltransferase activity"/>
    <property type="evidence" value="ECO:0007669"/>
    <property type="project" value="TreeGrafter"/>
</dbReference>
<dbReference type="Gene3D" id="2.160.10.10">
    <property type="entry name" value="Hexapeptide repeat proteins"/>
    <property type="match status" value="1"/>
</dbReference>
<evidence type="ECO:0000256" key="1">
    <source>
        <dbReference type="ARBA" id="ARBA00007274"/>
    </source>
</evidence>
<name>A0A850GYH9_9SPHN</name>
<dbReference type="Proteomes" id="UP000561438">
    <property type="component" value="Unassembled WGS sequence"/>
</dbReference>
<dbReference type="AlphaFoldDB" id="A0A850GYH9"/>
<gene>
    <name evidence="3" type="ORF">HUV48_00760</name>
</gene>
<dbReference type="SUPFAM" id="SSF51161">
    <property type="entry name" value="Trimeric LpxA-like enzymes"/>
    <property type="match status" value="1"/>
</dbReference>
<keyword evidence="4" id="KW-1185">Reference proteome</keyword>
<accession>A0A850GYH9</accession>
<evidence type="ECO:0000313" key="3">
    <source>
        <dbReference type="EMBL" id="NVD43546.1"/>
    </source>
</evidence>
<proteinExistence type="inferred from homology"/>
<organism evidence="3 4">
    <name type="scientific">Qipengyuania atrilutea</name>
    <dbReference type="NCBI Taxonomy" id="2744473"/>
    <lineage>
        <taxon>Bacteria</taxon>
        <taxon>Pseudomonadati</taxon>
        <taxon>Pseudomonadota</taxon>
        <taxon>Alphaproteobacteria</taxon>
        <taxon>Sphingomonadales</taxon>
        <taxon>Erythrobacteraceae</taxon>
        <taxon>Qipengyuania</taxon>
    </lineage>
</organism>
<dbReference type="PANTHER" id="PTHR23416">
    <property type="entry name" value="SIALIC ACID SYNTHASE-RELATED"/>
    <property type="match status" value="1"/>
</dbReference>
<protein>
    <submittedName>
        <fullName evidence="3">Putative colanic acid biosynthesis acetyltransferase</fullName>
    </submittedName>
</protein>
<reference evidence="3 4" key="1">
    <citation type="submission" date="2020-06" db="EMBL/GenBank/DDBJ databases">
        <title>Altererythrobacter sp. HHU K3-1.</title>
        <authorList>
            <person name="Zhang D."/>
            <person name="Xue H."/>
        </authorList>
    </citation>
    <scope>NUCLEOTIDE SEQUENCE [LARGE SCALE GENOMIC DNA]</scope>
    <source>
        <strain evidence="3 4">HHU K3-1</strain>
    </source>
</reference>
<dbReference type="RefSeq" id="WP_176265872.1">
    <property type="nucleotide sequence ID" value="NZ_JABWGV010000001.1"/>
</dbReference>
<evidence type="ECO:0000313" key="4">
    <source>
        <dbReference type="Proteomes" id="UP000561438"/>
    </source>
</evidence>
<sequence length="194" mass="21251">MADPLPPDDPARFRPLAAGPAFGLRNKLARIVWQLSWLLLARWTPPPLWAWRRFVLKLFGAQIGPSARIHASVRIWLPSRLTVGEGALIGPGAILYNQGAICIGAHSVISQRAHICASTHGVSDPQFRLLERSVTIDEGCWVAAEAFVGPGVTMRAGSVLSARGALFEDTAPMAVYRGNPAAWLCERRWIEEPR</sequence>
<dbReference type="EMBL" id="JABWGV010000001">
    <property type="protein sequence ID" value="NVD43546.1"/>
    <property type="molecule type" value="Genomic_DNA"/>
</dbReference>
<dbReference type="InterPro" id="IPR051159">
    <property type="entry name" value="Hexapeptide_acetyltransf"/>
</dbReference>
<dbReference type="PANTHER" id="PTHR23416:SF23">
    <property type="entry name" value="ACETYLTRANSFERASE C18B11.09C-RELATED"/>
    <property type="match status" value="1"/>
</dbReference>